<evidence type="ECO:0000313" key="2">
    <source>
        <dbReference type="Proteomes" id="UP000789405"/>
    </source>
</evidence>
<organism evidence="1 2">
    <name type="scientific">Dentiscutata erythropus</name>
    <dbReference type="NCBI Taxonomy" id="1348616"/>
    <lineage>
        <taxon>Eukaryota</taxon>
        <taxon>Fungi</taxon>
        <taxon>Fungi incertae sedis</taxon>
        <taxon>Mucoromycota</taxon>
        <taxon>Glomeromycotina</taxon>
        <taxon>Glomeromycetes</taxon>
        <taxon>Diversisporales</taxon>
        <taxon>Gigasporaceae</taxon>
        <taxon>Dentiscutata</taxon>
    </lineage>
</organism>
<name>A0A9N9JMD1_9GLOM</name>
<dbReference type="EMBL" id="CAJVPY010025745">
    <property type="protein sequence ID" value="CAG8788691.1"/>
    <property type="molecule type" value="Genomic_DNA"/>
</dbReference>
<feature type="non-terminal residue" evidence="1">
    <location>
        <position position="172"/>
    </location>
</feature>
<dbReference type="Proteomes" id="UP000789405">
    <property type="component" value="Unassembled WGS sequence"/>
</dbReference>
<dbReference type="OrthoDB" id="2445813at2759"/>
<gene>
    <name evidence="1" type="ORF">DERYTH_LOCUS20954</name>
</gene>
<sequence>SAAKKRRLGVEKVERSIRIKGAFAYYRERNTFTNHMENIFTSHMENSPANYMKNIFTSYMENSSANYIENSSNALASHTRDTFSNHKDYMLINDIMQMNTLAIDKGTRVDKDIGSTRADNGIKGIGVDNGIEINYTKLNINSYEAIQDIMNLVDYVNNKNPYEINQNFKEAI</sequence>
<reference evidence="1" key="1">
    <citation type="submission" date="2021-06" db="EMBL/GenBank/DDBJ databases">
        <authorList>
            <person name="Kallberg Y."/>
            <person name="Tangrot J."/>
            <person name="Rosling A."/>
        </authorList>
    </citation>
    <scope>NUCLEOTIDE SEQUENCE</scope>
    <source>
        <strain evidence="1">MA453B</strain>
    </source>
</reference>
<keyword evidence="2" id="KW-1185">Reference proteome</keyword>
<protein>
    <submittedName>
        <fullName evidence="1">22663_t:CDS:1</fullName>
    </submittedName>
</protein>
<evidence type="ECO:0000313" key="1">
    <source>
        <dbReference type="EMBL" id="CAG8788691.1"/>
    </source>
</evidence>
<dbReference type="AlphaFoldDB" id="A0A9N9JMD1"/>
<comment type="caution">
    <text evidence="1">The sequence shown here is derived from an EMBL/GenBank/DDBJ whole genome shotgun (WGS) entry which is preliminary data.</text>
</comment>
<proteinExistence type="predicted"/>
<accession>A0A9N9JMD1</accession>